<keyword evidence="4" id="KW-0539">Nucleus</keyword>
<keyword evidence="3" id="KW-0235">DNA replication</keyword>
<dbReference type="AlphaFoldDB" id="A0A9N8WL64"/>
<dbReference type="Proteomes" id="UP000789342">
    <property type="component" value="Unassembled WGS sequence"/>
</dbReference>
<dbReference type="GO" id="GO:0006270">
    <property type="term" value="P:DNA replication initiation"/>
    <property type="evidence" value="ECO:0007669"/>
    <property type="project" value="InterPro"/>
</dbReference>
<comment type="similarity">
    <text evidence="2">Belongs to the CDC45 family.</text>
</comment>
<comment type="caution">
    <text evidence="7">The sequence shown here is derived from an EMBL/GenBank/DDBJ whole genome shotgun (WGS) entry which is preliminary data.</text>
</comment>
<dbReference type="EMBL" id="CAJVPV010001185">
    <property type="protein sequence ID" value="CAG8489219.1"/>
    <property type="molecule type" value="Genomic_DNA"/>
</dbReference>
<evidence type="ECO:0000313" key="8">
    <source>
        <dbReference type="Proteomes" id="UP000789342"/>
    </source>
</evidence>
<keyword evidence="8" id="KW-1185">Reference proteome</keyword>
<organism evidence="7 8">
    <name type="scientific">Acaulospora morrowiae</name>
    <dbReference type="NCBI Taxonomy" id="94023"/>
    <lineage>
        <taxon>Eukaryota</taxon>
        <taxon>Fungi</taxon>
        <taxon>Fungi incertae sedis</taxon>
        <taxon>Mucoromycota</taxon>
        <taxon>Glomeromycotina</taxon>
        <taxon>Glomeromycetes</taxon>
        <taxon>Diversisporales</taxon>
        <taxon>Acaulosporaceae</taxon>
        <taxon>Acaulospora</taxon>
    </lineage>
</organism>
<sequence length="433" mass="50052">MYTKLETLKYLFEDLKFSRDENGALSFDPSVMIYCQADIDAICAAEILKKIFYYNHIIWSFTPVKNPEEFVKIKHSPSFAATSLRAIILLNVGGDVDLFKYFDLLHRPELSVFVLDSKNSINLRNLFVDHSNVFVLIDEESEQDQKLIEKAARKEELEKVTSVEDRIAHAHLYRNETDDFGRSKTRTRRTVGSQNSNSLSTSPERVQYGPSIALQTYILSSEILLKENDMLWLAIIGQTSLFVLRKISLKEYDEKIEFLDAEVSEINDITSFRRVHRHGAVPSHPGDKKIVHINEYPFHFKDLKMKLKDNHDNLDRLLRDIGVPRRAAKQHFPSMEVKWANELANSIFSEGPKLGLLNPLYSSYCKFYGYGRPTLSASDVVYGLITLLKIKQSVSVEFNVEVQWINDFEGNDIWLNNFYTVVEALDRLILFLY</sequence>
<dbReference type="GO" id="GO:0003688">
    <property type="term" value="F:DNA replication origin binding"/>
    <property type="evidence" value="ECO:0007669"/>
    <property type="project" value="TreeGrafter"/>
</dbReference>
<comment type="subcellular location">
    <subcellularLocation>
        <location evidence="1">Nucleus</location>
    </subcellularLocation>
</comment>
<evidence type="ECO:0000256" key="3">
    <source>
        <dbReference type="ARBA" id="ARBA00022705"/>
    </source>
</evidence>
<evidence type="ECO:0000256" key="6">
    <source>
        <dbReference type="SAM" id="MobiDB-lite"/>
    </source>
</evidence>
<keyword evidence="5" id="KW-0131">Cell cycle</keyword>
<dbReference type="PANTHER" id="PTHR10507:SF0">
    <property type="entry name" value="CELL DIVISION CONTROL PROTEIN 45 HOMOLOG"/>
    <property type="match status" value="1"/>
</dbReference>
<evidence type="ECO:0000256" key="1">
    <source>
        <dbReference type="ARBA" id="ARBA00004123"/>
    </source>
</evidence>
<protein>
    <submittedName>
        <fullName evidence="7">5625_t:CDS:1</fullName>
    </submittedName>
</protein>
<feature type="non-terminal residue" evidence="7">
    <location>
        <position position="1"/>
    </location>
</feature>
<dbReference type="GO" id="GO:0003682">
    <property type="term" value="F:chromatin binding"/>
    <property type="evidence" value="ECO:0007669"/>
    <property type="project" value="TreeGrafter"/>
</dbReference>
<dbReference type="GO" id="GO:0031261">
    <property type="term" value="C:DNA replication preinitiation complex"/>
    <property type="evidence" value="ECO:0007669"/>
    <property type="project" value="TreeGrafter"/>
</dbReference>
<proteinExistence type="inferred from homology"/>
<dbReference type="GO" id="GO:1902977">
    <property type="term" value="P:mitotic DNA replication preinitiation complex assembly"/>
    <property type="evidence" value="ECO:0007669"/>
    <property type="project" value="TreeGrafter"/>
</dbReference>
<dbReference type="GO" id="GO:0003697">
    <property type="term" value="F:single-stranded DNA binding"/>
    <property type="evidence" value="ECO:0007669"/>
    <property type="project" value="TreeGrafter"/>
</dbReference>
<feature type="compositionally biased region" description="Polar residues" evidence="6">
    <location>
        <begin position="190"/>
        <end position="204"/>
    </location>
</feature>
<evidence type="ECO:0000256" key="4">
    <source>
        <dbReference type="ARBA" id="ARBA00023242"/>
    </source>
</evidence>
<reference evidence="7" key="1">
    <citation type="submission" date="2021-06" db="EMBL/GenBank/DDBJ databases">
        <authorList>
            <person name="Kallberg Y."/>
            <person name="Tangrot J."/>
            <person name="Rosling A."/>
        </authorList>
    </citation>
    <scope>NUCLEOTIDE SEQUENCE</scope>
    <source>
        <strain evidence="7">CL551</strain>
    </source>
</reference>
<evidence type="ECO:0000256" key="2">
    <source>
        <dbReference type="ARBA" id="ARBA00010727"/>
    </source>
</evidence>
<evidence type="ECO:0000313" key="7">
    <source>
        <dbReference type="EMBL" id="CAG8489219.1"/>
    </source>
</evidence>
<name>A0A9N8WL64_9GLOM</name>
<dbReference type="GO" id="GO:0000727">
    <property type="term" value="P:double-strand break repair via break-induced replication"/>
    <property type="evidence" value="ECO:0007669"/>
    <property type="project" value="TreeGrafter"/>
</dbReference>
<feature type="region of interest" description="Disordered" evidence="6">
    <location>
        <begin position="183"/>
        <end position="204"/>
    </location>
</feature>
<gene>
    <name evidence="7" type="ORF">AMORRO_LOCUS2694</name>
</gene>
<evidence type="ECO:0000256" key="5">
    <source>
        <dbReference type="ARBA" id="ARBA00023306"/>
    </source>
</evidence>
<accession>A0A9N8WL64</accession>
<dbReference type="PANTHER" id="PTHR10507">
    <property type="entry name" value="CDC45-RELATED PROTEIN"/>
    <property type="match status" value="1"/>
</dbReference>
<dbReference type="Pfam" id="PF02724">
    <property type="entry name" value="CDC45"/>
    <property type="match status" value="3"/>
</dbReference>
<dbReference type="OrthoDB" id="10258882at2759"/>
<dbReference type="InterPro" id="IPR003874">
    <property type="entry name" value="CDC45"/>
</dbReference>